<reference evidence="8" key="1">
    <citation type="submission" date="2021-02" db="EMBL/GenBank/DDBJ databases">
        <title>Skermanella TT6 skin isolate.</title>
        <authorList>
            <person name="Lee K."/>
            <person name="Ganzorig M."/>
        </authorList>
    </citation>
    <scope>NUCLEOTIDE SEQUENCE</scope>
    <source>
        <strain evidence="8">TT6</strain>
    </source>
</reference>
<keyword evidence="5 6" id="KW-0472">Membrane</keyword>
<dbReference type="Pfam" id="PF00892">
    <property type="entry name" value="EamA"/>
    <property type="match status" value="2"/>
</dbReference>
<dbReference type="InterPro" id="IPR000620">
    <property type="entry name" value="EamA_dom"/>
</dbReference>
<dbReference type="Proteomes" id="UP000595197">
    <property type="component" value="Plasmid pTT6-1"/>
</dbReference>
<evidence type="ECO:0000259" key="7">
    <source>
        <dbReference type="Pfam" id="PF00892"/>
    </source>
</evidence>
<gene>
    <name evidence="8" type="ORF">IGS68_31265</name>
</gene>
<feature type="domain" description="EamA" evidence="7">
    <location>
        <begin position="9"/>
        <end position="127"/>
    </location>
</feature>
<feature type="transmembrane region" description="Helical" evidence="6">
    <location>
        <begin position="25"/>
        <end position="43"/>
    </location>
</feature>
<comment type="similarity">
    <text evidence="2">Belongs to the drug/metabolite transporter (DMT) superfamily. 10 TMS drug/metabolite exporter (DME) (TC 2.A.7.3) family.</text>
</comment>
<dbReference type="SUPFAM" id="SSF103481">
    <property type="entry name" value="Multidrug resistance efflux transporter EmrE"/>
    <property type="match status" value="2"/>
</dbReference>
<evidence type="ECO:0000256" key="4">
    <source>
        <dbReference type="ARBA" id="ARBA00022989"/>
    </source>
</evidence>
<comment type="subcellular location">
    <subcellularLocation>
        <location evidence="1">Membrane</location>
        <topology evidence="1">Multi-pass membrane protein</topology>
    </subcellularLocation>
</comment>
<dbReference type="InterPro" id="IPR037185">
    <property type="entry name" value="EmrE-like"/>
</dbReference>
<keyword evidence="8" id="KW-0614">Plasmid</keyword>
<feature type="transmembrane region" description="Helical" evidence="6">
    <location>
        <begin position="55"/>
        <end position="76"/>
    </location>
</feature>
<feature type="transmembrane region" description="Helical" evidence="6">
    <location>
        <begin position="224"/>
        <end position="243"/>
    </location>
</feature>
<feature type="transmembrane region" description="Helical" evidence="6">
    <location>
        <begin position="193"/>
        <end position="212"/>
    </location>
</feature>
<keyword evidence="9" id="KW-1185">Reference proteome</keyword>
<organism evidence="8 9">
    <name type="scientific">Skermanella cutis</name>
    <dbReference type="NCBI Taxonomy" id="2775420"/>
    <lineage>
        <taxon>Bacteria</taxon>
        <taxon>Pseudomonadati</taxon>
        <taxon>Pseudomonadota</taxon>
        <taxon>Alphaproteobacteria</taxon>
        <taxon>Rhodospirillales</taxon>
        <taxon>Azospirillaceae</taxon>
        <taxon>Skermanella</taxon>
    </lineage>
</organism>
<feature type="domain" description="EamA" evidence="7">
    <location>
        <begin position="136"/>
        <end position="266"/>
    </location>
</feature>
<dbReference type="Gene3D" id="1.10.3730.20">
    <property type="match status" value="1"/>
</dbReference>
<evidence type="ECO:0000256" key="1">
    <source>
        <dbReference type="ARBA" id="ARBA00004141"/>
    </source>
</evidence>
<sequence>MAVNSAVGAFDAVIVRFVAAEVHPFGIVFFRNLFSLLFLAFFLRRIGPHPFRSPLWPVHCLRAVMKLAALVAYFYAVTLLPLSVAIAVAFTTPLFVSLGSILFLGERPRPLRLLALAAGFGGVWIVLRPDTVPVGLGAVLALGAAVGLAGVALLMKVSSSREPALRIVLLNLLVTVPVAFLLCLPVWTTPSPASLLLLAVQGAGGLAAQFAFARAMRLADASLLILVDFIRLPLAVFLGLALFGEPVEISVFAGGGIILASLLLLLRQERKTARQGP</sequence>
<dbReference type="PANTHER" id="PTHR22911:SF6">
    <property type="entry name" value="SOLUTE CARRIER FAMILY 35 MEMBER G1"/>
    <property type="match status" value="1"/>
</dbReference>
<dbReference type="RefSeq" id="WP_201082877.1">
    <property type="nucleotide sequence ID" value="NZ_CP067421.1"/>
</dbReference>
<geneLocation type="plasmid" evidence="8 9">
    <name>pTT6-1</name>
</geneLocation>
<evidence type="ECO:0000256" key="6">
    <source>
        <dbReference type="SAM" id="Phobius"/>
    </source>
</evidence>
<feature type="transmembrane region" description="Helical" evidence="6">
    <location>
        <begin position="82"/>
        <end position="104"/>
    </location>
</feature>
<feature type="transmembrane region" description="Helical" evidence="6">
    <location>
        <begin position="167"/>
        <end position="187"/>
    </location>
</feature>
<evidence type="ECO:0000256" key="3">
    <source>
        <dbReference type="ARBA" id="ARBA00022692"/>
    </source>
</evidence>
<feature type="transmembrane region" description="Helical" evidence="6">
    <location>
        <begin position="133"/>
        <end position="155"/>
    </location>
</feature>
<feature type="transmembrane region" description="Helical" evidence="6">
    <location>
        <begin position="111"/>
        <end position="127"/>
    </location>
</feature>
<protein>
    <submittedName>
        <fullName evidence="8">EamA family transporter</fullName>
    </submittedName>
</protein>
<keyword evidence="4 6" id="KW-1133">Transmembrane helix</keyword>
<feature type="transmembrane region" description="Helical" evidence="6">
    <location>
        <begin position="249"/>
        <end position="266"/>
    </location>
</feature>
<evidence type="ECO:0000313" key="9">
    <source>
        <dbReference type="Proteomes" id="UP000595197"/>
    </source>
</evidence>
<evidence type="ECO:0000256" key="5">
    <source>
        <dbReference type="ARBA" id="ARBA00023136"/>
    </source>
</evidence>
<proteinExistence type="inferred from homology"/>
<name>A0ABX7BGM5_9PROT</name>
<accession>A0ABX7BGM5</accession>
<evidence type="ECO:0000256" key="2">
    <source>
        <dbReference type="ARBA" id="ARBA00009853"/>
    </source>
</evidence>
<keyword evidence="3 6" id="KW-0812">Transmembrane</keyword>
<evidence type="ECO:0000313" key="8">
    <source>
        <dbReference type="EMBL" id="QQP93358.1"/>
    </source>
</evidence>
<dbReference type="EMBL" id="CP067421">
    <property type="protein sequence ID" value="QQP93358.1"/>
    <property type="molecule type" value="Genomic_DNA"/>
</dbReference>
<dbReference type="PANTHER" id="PTHR22911">
    <property type="entry name" value="ACYL-MALONYL CONDENSING ENZYME-RELATED"/>
    <property type="match status" value="1"/>
</dbReference>